<accession>A0A8H3IFJ7</accession>
<gene>
    <name evidence="2" type="ORF">GOMPHAMPRED_001085</name>
</gene>
<sequence length="446" mass="51397">MLTSSSSPSTASTPGLSAGRTLSTLTSASVQSSLTPGGPTKPGFYRFVRLLEGLFVGYPCPHTIQYWWRGVLPGVSYSDTLMNAILAKGVVNSMSKDQLMVAGLPTYAIEHYVQSLRQPITDLNDLPILLMVTNLYIEIEWQLSHYQNLDTLVRSTMAILYANRELLWRRFLRNQVFFCVLLEFIRLAGEGPVDSMNVPMYQWEEILKFALKASVELGTSGLMLAEIKVFDLSWRLSRSDFDLSTIGWKMVMWEHTLAQHRKGLAPGSKDLQWATMLTMRFSPLKLFWNACHWHFYSNQYCFNMLRATLEYNTRRFEQFCQRESTLKGSKSPFFNILVYSDMLPRVVYHTWYSRDQELCRRVVAALSTFKSLIAYYDDVISYLETLVNTEFGTFTELEVAYFGTNLPFLLKRWQIVRLTDQLATSGFARTMQQRESSSLIVRSFEK</sequence>
<evidence type="ECO:0000256" key="1">
    <source>
        <dbReference type="SAM" id="MobiDB-lite"/>
    </source>
</evidence>
<feature type="region of interest" description="Disordered" evidence="1">
    <location>
        <begin position="1"/>
        <end position="20"/>
    </location>
</feature>
<organism evidence="2 3">
    <name type="scientific">Gomphillus americanus</name>
    <dbReference type="NCBI Taxonomy" id="1940652"/>
    <lineage>
        <taxon>Eukaryota</taxon>
        <taxon>Fungi</taxon>
        <taxon>Dikarya</taxon>
        <taxon>Ascomycota</taxon>
        <taxon>Pezizomycotina</taxon>
        <taxon>Lecanoromycetes</taxon>
        <taxon>OSLEUM clade</taxon>
        <taxon>Ostropomycetidae</taxon>
        <taxon>Ostropales</taxon>
        <taxon>Graphidaceae</taxon>
        <taxon>Gomphilloideae</taxon>
        <taxon>Gomphillus</taxon>
    </lineage>
</organism>
<evidence type="ECO:0000313" key="3">
    <source>
        <dbReference type="Proteomes" id="UP000664169"/>
    </source>
</evidence>
<dbReference type="AlphaFoldDB" id="A0A8H3IFJ7"/>
<evidence type="ECO:0000313" key="2">
    <source>
        <dbReference type="EMBL" id="CAF9916718.1"/>
    </source>
</evidence>
<feature type="compositionally biased region" description="Low complexity" evidence="1">
    <location>
        <begin position="1"/>
        <end position="18"/>
    </location>
</feature>
<keyword evidence="3" id="KW-1185">Reference proteome</keyword>
<proteinExistence type="predicted"/>
<name>A0A8H3IFJ7_9LECA</name>
<protein>
    <submittedName>
        <fullName evidence="2">Uncharacterized protein</fullName>
    </submittedName>
</protein>
<dbReference type="EMBL" id="CAJPDQ010000011">
    <property type="protein sequence ID" value="CAF9916718.1"/>
    <property type="molecule type" value="Genomic_DNA"/>
</dbReference>
<dbReference type="Proteomes" id="UP000664169">
    <property type="component" value="Unassembled WGS sequence"/>
</dbReference>
<comment type="caution">
    <text evidence="2">The sequence shown here is derived from an EMBL/GenBank/DDBJ whole genome shotgun (WGS) entry which is preliminary data.</text>
</comment>
<reference evidence="2" key="1">
    <citation type="submission" date="2021-03" db="EMBL/GenBank/DDBJ databases">
        <authorList>
            <person name="Tagirdzhanova G."/>
        </authorList>
    </citation>
    <scope>NUCLEOTIDE SEQUENCE</scope>
</reference>